<reference evidence="8 9" key="1">
    <citation type="submission" date="2015-09" db="EMBL/GenBank/DDBJ databases">
        <authorList>
            <consortium name="Pathogen Informatics"/>
        </authorList>
    </citation>
    <scope>NUCLEOTIDE SEQUENCE [LARGE SCALE GENOMIC DNA]</scope>
    <source>
        <strain evidence="8 9">2789STDY5834911</strain>
    </source>
</reference>
<evidence type="ECO:0000259" key="7">
    <source>
        <dbReference type="Pfam" id="PF02687"/>
    </source>
</evidence>
<dbReference type="AlphaFoldDB" id="A0A174USR5"/>
<feature type="transmembrane region" description="Helical" evidence="6">
    <location>
        <begin position="20"/>
        <end position="42"/>
    </location>
</feature>
<dbReference type="GO" id="GO:0005886">
    <property type="term" value="C:plasma membrane"/>
    <property type="evidence" value="ECO:0007669"/>
    <property type="project" value="UniProtKB-SubCell"/>
</dbReference>
<dbReference type="InterPro" id="IPR003838">
    <property type="entry name" value="ABC3_permease_C"/>
</dbReference>
<evidence type="ECO:0000256" key="4">
    <source>
        <dbReference type="ARBA" id="ARBA00022989"/>
    </source>
</evidence>
<proteinExistence type="predicted"/>
<dbReference type="PANTHER" id="PTHR30572">
    <property type="entry name" value="MEMBRANE COMPONENT OF TRANSPORTER-RELATED"/>
    <property type="match status" value="1"/>
</dbReference>
<dbReference type="OrthoDB" id="9812886at2"/>
<evidence type="ECO:0000313" key="8">
    <source>
        <dbReference type="EMBL" id="CUQ22009.1"/>
    </source>
</evidence>
<name>A0A174USR5_9FIRM</name>
<keyword evidence="2" id="KW-1003">Cell membrane</keyword>
<feature type="domain" description="ABC3 transporter permease C-terminal" evidence="7">
    <location>
        <begin position="309"/>
        <end position="428"/>
    </location>
</feature>
<comment type="subcellular location">
    <subcellularLocation>
        <location evidence="1">Cell membrane</location>
        <topology evidence="1">Multi-pass membrane protein</topology>
    </subcellularLocation>
</comment>
<evidence type="ECO:0000256" key="3">
    <source>
        <dbReference type="ARBA" id="ARBA00022692"/>
    </source>
</evidence>
<gene>
    <name evidence="8" type="ORF">ERS852523_04428</name>
</gene>
<dbReference type="InterPro" id="IPR050250">
    <property type="entry name" value="Macrolide_Exporter_MacB"/>
</dbReference>
<evidence type="ECO:0000256" key="6">
    <source>
        <dbReference type="SAM" id="Phobius"/>
    </source>
</evidence>
<dbReference type="Proteomes" id="UP000095712">
    <property type="component" value="Unassembled WGS sequence"/>
</dbReference>
<keyword evidence="3 6" id="KW-0812">Transmembrane</keyword>
<keyword evidence="4 6" id="KW-1133">Transmembrane helix</keyword>
<protein>
    <submittedName>
        <fullName evidence="8">FtsX-like permease family</fullName>
    </submittedName>
</protein>
<dbReference type="PANTHER" id="PTHR30572:SF9">
    <property type="entry name" value="ABC TRANSPORTER PERMEASE PROTEIN"/>
    <property type="match status" value="1"/>
</dbReference>
<accession>A0A174USR5</accession>
<dbReference type="RefSeq" id="WP_055154223.1">
    <property type="nucleotide sequence ID" value="NZ_CZAW01000120.1"/>
</dbReference>
<feature type="transmembrane region" description="Helical" evidence="6">
    <location>
        <begin position="306"/>
        <end position="326"/>
    </location>
</feature>
<dbReference type="GO" id="GO:0022857">
    <property type="term" value="F:transmembrane transporter activity"/>
    <property type="evidence" value="ECO:0007669"/>
    <property type="project" value="TreeGrafter"/>
</dbReference>
<feature type="transmembrane region" description="Helical" evidence="6">
    <location>
        <begin position="354"/>
        <end position="377"/>
    </location>
</feature>
<sequence>MNLEKRAFLYLTRKKGKNLLLAIVFLLISFSLLTGSSVYLGIQQISKDLRSNIGASFSIRPYEQFDMDNGQVSSKGTPTIDEQSIQRAISAVGNELKCYNTEHSGYVKGEKLTFLAGAGHNEESNMGTVKAVRDSSLCQNFLDEEYELSVGEHIKPEDKDKILISEALAKQNHLSVGDKITLTHAKLGSDQGVYTDLIKEKSAYETVEIKGIYQIKNNSDNALNPTAKKVENLLFSDSQLLINLKEQTQGIYEGEISFFIADPLHLDKMVTEIKDIASIDWKNHIVNTNDFKYSKIAEQLQSMQKVVIALTIITSILGLVVLMLILTLRIRGRIQEAGILLAIGKTKQQIIGQFLLEAMILLSLGFLLSTIIFLPLADTFNSFLFDSITQATVHKNYLQPDFLHFVILFVLESLGTFVTVLVCSGAILSLKPKEILTKMS</sequence>
<evidence type="ECO:0000256" key="1">
    <source>
        <dbReference type="ARBA" id="ARBA00004651"/>
    </source>
</evidence>
<dbReference type="EMBL" id="CZAW01000120">
    <property type="protein sequence ID" value="CUQ22009.1"/>
    <property type="molecule type" value="Genomic_DNA"/>
</dbReference>
<evidence type="ECO:0000313" key="9">
    <source>
        <dbReference type="Proteomes" id="UP000095712"/>
    </source>
</evidence>
<evidence type="ECO:0000256" key="2">
    <source>
        <dbReference type="ARBA" id="ARBA00022475"/>
    </source>
</evidence>
<feature type="transmembrane region" description="Helical" evidence="6">
    <location>
        <begin position="402"/>
        <end position="430"/>
    </location>
</feature>
<keyword evidence="5 6" id="KW-0472">Membrane</keyword>
<dbReference type="Pfam" id="PF02687">
    <property type="entry name" value="FtsX"/>
    <property type="match status" value="1"/>
</dbReference>
<evidence type="ECO:0000256" key="5">
    <source>
        <dbReference type="ARBA" id="ARBA00023136"/>
    </source>
</evidence>
<organism evidence="8 9">
    <name type="scientific">Blautia wexlerae</name>
    <dbReference type="NCBI Taxonomy" id="418240"/>
    <lineage>
        <taxon>Bacteria</taxon>
        <taxon>Bacillati</taxon>
        <taxon>Bacillota</taxon>
        <taxon>Clostridia</taxon>
        <taxon>Lachnospirales</taxon>
        <taxon>Lachnospiraceae</taxon>
        <taxon>Blautia</taxon>
    </lineage>
</organism>